<accession>A0A1Y1UFK5</accession>
<evidence type="ECO:0000313" key="3">
    <source>
        <dbReference type="EMBL" id="ORX36823.1"/>
    </source>
</evidence>
<proteinExistence type="predicted"/>
<keyword evidence="2" id="KW-0472">Membrane</keyword>
<sequence length="298" mass="33338">MSIDLDGPSNRAGPSRIPPDYPLTHVHSVSDASQLLPSSVGAYALGAGAIGFIIGAKRGGARARLRFLAENAHRPPKTKEGWYWYLRARNYIMIKNGVLTGVRYGSAFSIATGCYALLDESIGWYRENRLGDVVPRAIPEEEMRRFTWRRGEVRLYDGAIAGGLLSASISLLWRLPRTLFFRAFVLAIGLGSLESGLQMVRDKLEVGAQDQVRAVRAEVARKEKEEEDALTDKQRQRLKYLREGGDFSASDRRRIIDAMNEETRLAKIAQDTSESQKNEGQERQHPTGGDGSWWSWRG</sequence>
<feature type="compositionally biased region" description="Basic and acidic residues" evidence="1">
    <location>
        <begin position="274"/>
        <end position="285"/>
    </location>
</feature>
<keyword evidence="2" id="KW-1133">Transmembrane helix</keyword>
<feature type="transmembrane region" description="Helical" evidence="2">
    <location>
        <begin position="35"/>
        <end position="56"/>
    </location>
</feature>
<reference evidence="3 4" key="1">
    <citation type="submission" date="2017-03" db="EMBL/GenBank/DDBJ databases">
        <title>Widespread Adenine N6-methylation of Active Genes in Fungi.</title>
        <authorList>
            <consortium name="DOE Joint Genome Institute"/>
            <person name="Mondo S.J."/>
            <person name="Dannebaum R.O."/>
            <person name="Kuo R.C."/>
            <person name="Louie K.B."/>
            <person name="Bewick A.J."/>
            <person name="Labutti K."/>
            <person name="Haridas S."/>
            <person name="Kuo A."/>
            <person name="Salamov A."/>
            <person name="Ahrendt S.R."/>
            <person name="Lau R."/>
            <person name="Bowen B.P."/>
            <person name="Lipzen A."/>
            <person name="Sullivan W."/>
            <person name="Andreopoulos W.B."/>
            <person name="Clum A."/>
            <person name="Lindquist E."/>
            <person name="Daum C."/>
            <person name="Northen T.R."/>
            <person name="Ramamoorthy G."/>
            <person name="Schmitz R.J."/>
            <person name="Gryganskyi A."/>
            <person name="Culley D."/>
            <person name="Magnuson J."/>
            <person name="James T.Y."/>
            <person name="O'Malley M.A."/>
            <person name="Stajich J.E."/>
            <person name="Spatafora J.W."/>
            <person name="Visel A."/>
            <person name="Grigoriev I.V."/>
        </authorList>
    </citation>
    <scope>NUCLEOTIDE SEQUENCE [LARGE SCALE GENOMIC DNA]</scope>
    <source>
        <strain evidence="3 4">NRRL Y-17943</strain>
    </source>
</reference>
<organism evidence="3 4">
    <name type="scientific">Kockovaella imperatae</name>
    <dbReference type="NCBI Taxonomy" id="4999"/>
    <lineage>
        <taxon>Eukaryota</taxon>
        <taxon>Fungi</taxon>
        <taxon>Dikarya</taxon>
        <taxon>Basidiomycota</taxon>
        <taxon>Agaricomycotina</taxon>
        <taxon>Tremellomycetes</taxon>
        <taxon>Tremellales</taxon>
        <taxon>Cuniculitremaceae</taxon>
        <taxon>Kockovaella</taxon>
    </lineage>
</organism>
<evidence type="ECO:0000256" key="2">
    <source>
        <dbReference type="SAM" id="Phobius"/>
    </source>
</evidence>
<keyword evidence="4" id="KW-1185">Reference proteome</keyword>
<dbReference type="InParanoid" id="A0A1Y1UFK5"/>
<protein>
    <submittedName>
        <fullName evidence="3">Uncharacterized protein</fullName>
    </submittedName>
</protein>
<keyword evidence="2" id="KW-0812">Transmembrane</keyword>
<dbReference type="PANTHER" id="PTHR37852">
    <property type="entry name" value="YALI0B21208P"/>
    <property type="match status" value="1"/>
</dbReference>
<evidence type="ECO:0000313" key="4">
    <source>
        <dbReference type="Proteomes" id="UP000193218"/>
    </source>
</evidence>
<gene>
    <name evidence="3" type="ORF">BD324DRAFT_627315</name>
</gene>
<dbReference type="AlphaFoldDB" id="A0A1Y1UFK5"/>
<dbReference type="PANTHER" id="PTHR37852:SF1">
    <property type="entry name" value="HIG1 DOMAIN-CONTAINING PROTEIN"/>
    <property type="match status" value="1"/>
</dbReference>
<comment type="caution">
    <text evidence="3">The sequence shown here is derived from an EMBL/GenBank/DDBJ whole genome shotgun (WGS) entry which is preliminary data.</text>
</comment>
<dbReference type="EMBL" id="NBSH01000007">
    <property type="protein sequence ID" value="ORX36823.1"/>
    <property type="molecule type" value="Genomic_DNA"/>
</dbReference>
<dbReference type="GeneID" id="33557794"/>
<feature type="transmembrane region" description="Helical" evidence="2">
    <location>
        <begin position="153"/>
        <end position="173"/>
    </location>
</feature>
<dbReference type="STRING" id="4999.A0A1Y1UFK5"/>
<dbReference type="RefSeq" id="XP_021870892.1">
    <property type="nucleotide sequence ID" value="XM_022015985.1"/>
</dbReference>
<dbReference type="OrthoDB" id="5584028at2759"/>
<dbReference type="Proteomes" id="UP000193218">
    <property type="component" value="Unassembled WGS sequence"/>
</dbReference>
<feature type="region of interest" description="Disordered" evidence="1">
    <location>
        <begin position="266"/>
        <end position="298"/>
    </location>
</feature>
<name>A0A1Y1UFK5_9TREE</name>
<evidence type="ECO:0000256" key="1">
    <source>
        <dbReference type="SAM" id="MobiDB-lite"/>
    </source>
</evidence>